<sequence length="696" mass="81083">MDNMENVFQRQAYVTQMRPALNRNALFTDETKNYRTPVQPLQHEKVTIRFRTEKDNVDAVYLVTKEAKYKMIRYQIDGVFDFYKTELEVEEETISYHFEIIVGRIKCYYNKLGVVKEALNQYAFLIIPGFSVPEWAKGAVIYQIFTDRFFNGDTSNDVEEREYSYIHDQVKRVTDWNKYPDPMGVREFYGGDLQGVIDKLPYLKELGVDVIYFNPLFVSPSNHKYDIQDYDYIDPHFGKIPNDGGECLLPGDNNNQHATKYRKRVTDKTNLEASNQLFAKLVELAHQNGIKIILDGVFNHCGSFNKWMDRERIYETEEDYEKGAFISKDSPYNSFFKFYSNHSWPYNPEYDGWWGHSTLPKLNYEESPKLYEYMLEIAKKWVSPPYNVDGWRLDVAADLGYSNEFNHKFWKDFRRAVKESNPDALILAEHYGDPKEWLLGDEWDTVMNYDAFMEPVTWFLTGMEKHSDEYRDDLKGNAASFFGAMRHHMASFQGASLQIAMNELSNHDHSRFLTRTNGLVGRVSTYPPSAANEGVDKRVFMEAVIIQMTWPGAPTIYYGDEAGVCGFTDPDNRRSYPWGNEDKELIEFHKQAIALHKKYEVLKSGSIKFLVGEKHVIAYGRFDAKEQMIILINNDEKQREIVVPAWEIGLSYDSVLKSVFKTANGDFTLQNFHFKMNGNYLKLSMEAKSAMVLKNL</sequence>
<gene>
    <name evidence="5" type="ORF">F7O84_13640</name>
</gene>
<dbReference type="Gene3D" id="3.20.20.80">
    <property type="entry name" value="Glycosidases"/>
    <property type="match status" value="1"/>
</dbReference>
<reference evidence="5 6" key="2">
    <citation type="submission" date="2020-02" db="EMBL/GenBank/DDBJ databases">
        <title>Candidatus Galacturonibacter soehngenii shows hetero-acetogenic catabolism of galacturonic acid but lacks a canonical carbon monoxide dehydrogenase/acetyl-CoA synthase complex.</title>
        <authorList>
            <person name="Diender M."/>
            <person name="Stouten G.R."/>
            <person name="Petersen J.F."/>
            <person name="Nielsen P.H."/>
            <person name="Dueholm M.S."/>
            <person name="Pronk J.T."/>
            <person name="Van Loosdrecht M.C.M."/>
        </authorList>
    </citation>
    <scope>NUCLEOTIDE SEQUENCE [LARGE SCALE GENOMIC DNA]</scope>
    <source>
        <strain evidence="5">GalUA</strain>
    </source>
</reference>
<dbReference type="Gene3D" id="2.60.40.10">
    <property type="entry name" value="Immunoglobulins"/>
    <property type="match status" value="1"/>
</dbReference>
<comment type="similarity">
    <text evidence="1">Belongs to the glycosyl hydrolase 13 family.</text>
</comment>
<dbReference type="CDD" id="cd02857">
    <property type="entry name" value="E_set_CDase_PDE_N"/>
    <property type="match status" value="1"/>
</dbReference>
<keyword evidence="2 5" id="KW-0378">Hydrolase</keyword>
<dbReference type="OrthoDB" id="9805159at2"/>
<dbReference type="GO" id="GO:0004553">
    <property type="term" value="F:hydrolase activity, hydrolyzing O-glycosyl compounds"/>
    <property type="evidence" value="ECO:0007669"/>
    <property type="project" value="InterPro"/>
</dbReference>
<evidence type="ECO:0000259" key="4">
    <source>
        <dbReference type="SMART" id="SM00642"/>
    </source>
</evidence>
<dbReference type="SUPFAM" id="SSF51011">
    <property type="entry name" value="Glycosyl hydrolase domain"/>
    <property type="match status" value="1"/>
</dbReference>
<evidence type="ECO:0000313" key="5">
    <source>
        <dbReference type="EMBL" id="KAB1438568.1"/>
    </source>
</evidence>
<dbReference type="AlphaFoldDB" id="A0A7V7QLJ4"/>
<protein>
    <submittedName>
        <fullName evidence="5">Glycoside hydrolase family 13 protein</fullName>
    </submittedName>
</protein>
<dbReference type="PANTHER" id="PTHR10357:SF210">
    <property type="entry name" value="MALTODEXTRIN GLUCOSIDASE"/>
    <property type="match status" value="1"/>
</dbReference>
<evidence type="ECO:0000256" key="2">
    <source>
        <dbReference type="ARBA" id="ARBA00022801"/>
    </source>
</evidence>
<feature type="domain" description="Glycosyl hydrolase family 13 catalytic" evidence="4">
    <location>
        <begin position="143"/>
        <end position="596"/>
    </location>
</feature>
<dbReference type="InterPro" id="IPR006047">
    <property type="entry name" value="GH13_cat_dom"/>
</dbReference>
<evidence type="ECO:0000256" key="3">
    <source>
        <dbReference type="ARBA" id="ARBA00023295"/>
    </source>
</evidence>
<dbReference type="InterPro" id="IPR013780">
    <property type="entry name" value="Glyco_hydro_b"/>
</dbReference>
<dbReference type="SMART" id="SM00642">
    <property type="entry name" value="Aamy"/>
    <property type="match status" value="1"/>
</dbReference>
<dbReference type="SUPFAM" id="SSF51445">
    <property type="entry name" value="(Trans)glycosidases"/>
    <property type="match status" value="1"/>
</dbReference>
<keyword evidence="6" id="KW-1185">Reference proteome</keyword>
<dbReference type="RefSeq" id="WP_151146223.1">
    <property type="nucleotide sequence ID" value="NZ_WAGX01000005.1"/>
</dbReference>
<comment type="caution">
    <text evidence="5">The sequence shown here is derived from an EMBL/GenBank/DDBJ whole genome shotgun (WGS) entry which is preliminary data.</text>
</comment>
<keyword evidence="3" id="KW-0326">Glycosidase</keyword>
<dbReference type="PANTHER" id="PTHR10357">
    <property type="entry name" value="ALPHA-AMYLASE FAMILY MEMBER"/>
    <property type="match status" value="1"/>
</dbReference>
<dbReference type="Proteomes" id="UP000461768">
    <property type="component" value="Unassembled WGS sequence"/>
</dbReference>
<dbReference type="CDD" id="cd11338">
    <property type="entry name" value="AmyAc_CMD"/>
    <property type="match status" value="1"/>
</dbReference>
<accession>A0A7V7QLJ4</accession>
<evidence type="ECO:0000313" key="6">
    <source>
        <dbReference type="Proteomes" id="UP000461768"/>
    </source>
</evidence>
<dbReference type="Pfam" id="PF00128">
    <property type="entry name" value="Alpha-amylase"/>
    <property type="match status" value="2"/>
</dbReference>
<dbReference type="EMBL" id="WAGX01000005">
    <property type="protein sequence ID" value="KAB1438568.1"/>
    <property type="molecule type" value="Genomic_DNA"/>
</dbReference>
<name>A0A7V7QLJ4_9FIRM</name>
<dbReference type="InterPro" id="IPR014756">
    <property type="entry name" value="Ig_E-set"/>
</dbReference>
<dbReference type="SUPFAM" id="SSF81296">
    <property type="entry name" value="E set domains"/>
    <property type="match status" value="1"/>
</dbReference>
<dbReference type="InterPro" id="IPR004185">
    <property type="entry name" value="Glyco_hydro_13_lg-like_dom"/>
</dbReference>
<dbReference type="InterPro" id="IPR013783">
    <property type="entry name" value="Ig-like_fold"/>
</dbReference>
<dbReference type="InterPro" id="IPR017853">
    <property type="entry name" value="GH"/>
</dbReference>
<proteinExistence type="inferred from homology"/>
<dbReference type="Pfam" id="PF02903">
    <property type="entry name" value="Alpha-amylase_N"/>
    <property type="match status" value="1"/>
</dbReference>
<dbReference type="Gene3D" id="2.60.40.1180">
    <property type="entry name" value="Golgi alpha-mannosidase II"/>
    <property type="match status" value="1"/>
</dbReference>
<dbReference type="GO" id="GO:0005975">
    <property type="term" value="P:carbohydrate metabolic process"/>
    <property type="evidence" value="ECO:0007669"/>
    <property type="project" value="InterPro"/>
</dbReference>
<organism evidence="5 6">
    <name type="scientific">Candidatus Galacturonatibacter soehngenii</name>
    <dbReference type="NCBI Taxonomy" id="2307010"/>
    <lineage>
        <taxon>Bacteria</taxon>
        <taxon>Bacillati</taxon>
        <taxon>Bacillota</taxon>
        <taxon>Clostridia</taxon>
        <taxon>Lachnospirales</taxon>
        <taxon>Lachnospiraceae</taxon>
        <taxon>Candidatus Galacturonatibacter</taxon>
    </lineage>
</organism>
<reference evidence="5 6" key="1">
    <citation type="submission" date="2019-09" db="EMBL/GenBank/DDBJ databases">
        <authorList>
            <person name="Valk L.C."/>
        </authorList>
    </citation>
    <scope>NUCLEOTIDE SEQUENCE [LARGE SCALE GENOMIC DNA]</scope>
    <source>
        <strain evidence="5">GalUA</strain>
    </source>
</reference>
<evidence type="ECO:0000256" key="1">
    <source>
        <dbReference type="ARBA" id="ARBA00008061"/>
    </source>
</evidence>